<dbReference type="Pfam" id="PF02518">
    <property type="entry name" value="HATPase_c"/>
    <property type="match status" value="1"/>
</dbReference>
<evidence type="ECO:0000256" key="2">
    <source>
        <dbReference type="ARBA" id="ARBA00012438"/>
    </source>
</evidence>
<evidence type="ECO:0000313" key="8">
    <source>
        <dbReference type="EMBL" id="SHJ72385.1"/>
    </source>
</evidence>
<dbReference type="Pfam" id="PF07695">
    <property type="entry name" value="7TMR-DISM_7TM"/>
    <property type="match status" value="1"/>
</dbReference>
<reference evidence="9" key="1">
    <citation type="submission" date="2016-11" db="EMBL/GenBank/DDBJ databases">
        <authorList>
            <person name="Varghese N."/>
            <person name="Submissions S."/>
        </authorList>
    </citation>
    <scope>NUCLEOTIDE SEQUENCE [LARGE SCALE GENOMIC DNA]</scope>
    <source>
        <strain evidence="9">DSM 26134</strain>
    </source>
</reference>
<dbReference type="EC" id="2.7.13.3" evidence="2"/>
<evidence type="ECO:0000256" key="4">
    <source>
        <dbReference type="ARBA" id="ARBA00022679"/>
    </source>
</evidence>
<dbReference type="AlphaFoldDB" id="A0A1M6LMM7"/>
<feature type="transmembrane region" description="Helical" evidence="6">
    <location>
        <begin position="344"/>
        <end position="368"/>
    </location>
</feature>
<dbReference type="PANTHER" id="PTHR43304">
    <property type="entry name" value="PHYTOCHROME-LIKE PROTEIN CPH1"/>
    <property type="match status" value="1"/>
</dbReference>
<feature type="transmembrane region" description="Helical" evidence="6">
    <location>
        <begin position="223"/>
        <end position="239"/>
    </location>
</feature>
<evidence type="ECO:0000256" key="3">
    <source>
        <dbReference type="ARBA" id="ARBA00022553"/>
    </source>
</evidence>
<dbReference type="InterPro" id="IPR003594">
    <property type="entry name" value="HATPase_dom"/>
</dbReference>
<accession>A0A1M6LMM7</accession>
<evidence type="ECO:0000256" key="6">
    <source>
        <dbReference type="SAM" id="Phobius"/>
    </source>
</evidence>
<dbReference type="SMART" id="SM00387">
    <property type="entry name" value="HATPase_c"/>
    <property type="match status" value="1"/>
</dbReference>
<gene>
    <name evidence="8" type="ORF">SAMN04488028_1011023</name>
</gene>
<evidence type="ECO:0000313" key="9">
    <source>
        <dbReference type="Proteomes" id="UP000184474"/>
    </source>
</evidence>
<dbReference type="SUPFAM" id="SSF47384">
    <property type="entry name" value="Homodimeric domain of signal transducing histidine kinase"/>
    <property type="match status" value="1"/>
</dbReference>
<name>A0A1M6LMM7_REIAG</name>
<dbReference type="GO" id="GO:0000155">
    <property type="term" value="F:phosphorelay sensor kinase activity"/>
    <property type="evidence" value="ECO:0007669"/>
    <property type="project" value="InterPro"/>
</dbReference>
<keyword evidence="6" id="KW-0812">Transmembrane</keyword>
<keyword evidence="3" id="KW-0597">Phosphoprotein</keyword>
<dbReference type="Gene3D" id="3.30.565.10">
    <property type="entry name" value="Histidine kinase-like ATPase, C-terminal domain"/>
    <property type="match status" value="1"/>
</dbReference>
<keyword evidence="6" id="KW-1133">Transmembrane helix</keyword>
<comment type="catalytic activity">
    <reaction evidence="1">
        <text>ATP + protein L-histidine = ADP + protein N-phospho-L-histidine.</text>
        <dbReference type="EC" id="2.7.13.3"/>
    </reaction>
</comment>
<proteinExistence type="predicted"/>
<dbReference type="PROSITE" id="PS50109">
    <property type="entry name" value="HIS_KIN"/>
    <property type="match status" value="1"/>
</dbReference>
<feature type="transmembrane region" description="Helical" evidence="6">
    <location>
        <begin position="259"/>
        <end position="277"/>
    </location>
</feature>
<dbReference type="STRING" id="156994.SAMN04488028_1011023"/>
<dbReference type="SUPFAM" id="SSF55874">
    <property type="entry name" value="ATPase domain of HSP90 chaperone/DNA topoisomerase II/histidine kinase"/>
    <property type="match status" value="1"/>
</dbReference>
<dbReference type="InterPro" id="IPR036890">
    <property type="entry name" value="HATPase_C_sf"/>
</dbReference>
<feature type="domain" description="Histidine kinase" evidence="7">
    <location>
        <begin position="461"/>
        <end position="674"/>
    </location>
</feature>
<dbReference type="EMBL" id="FRAA01000001">
    <property type="protein sequence ID" value="SHJ72385.1"/>
    <property type="molecule type" value="Genomic_DNA"/>
</dbReference>
<keyword evidence="9" id="KW-1185">Reference proteome</keyword>
<dbReference type="PANTHER" id="PTHR43304:SF1">
    <property type="entry name" value="PAC DOMAIN-CONTAINING PROTEIN"/>
    <property type="match status" value="1"/>
</dbReference>
<dbReference type="PRINTS" id="PR00344">
    <property type="entry name" value="BCTRLSENSOR"/>
</dbReference>
<protein>
    <recommendedName>
        <fullName evidence="2">histidine kinase</fullName>
        <ecNumber evidence="2">2.7.13.3</ecNumber>
    </recommendedName>
</protein>
<evidence type="ECO:0000256" key="1">
    <source>
        <dbReference type="ARBA" id="ARBA00000085"/>
    </source>
</evidence>
<dbReference type="InterPro" id="IPR004358">
    <property type="entry name" value="Sig_transdc_His_kin-like_C"/>
</dbReference>
<dbReference type="InterPro" id="IPR011623">
    <property type="entry name" value="7TMR_DISM_rcpt_extracell_dom1"/>
</dbReference>
<dbReference type="InterPro" id="IPR036097">
    <property type="entry name" value="HisK_dim/P_sf"/>
</dbReference>
<evidence type="ECO:0000259" key="7">
    <source>
        <dbReference type="PROSITE" id="PS50109"/>
    </source>
</evidence>
<keyword evidence="4" id="KW-0808">Transferase</keyword>
<organism evidence="8 9">
    <name type="scientific">Reichenbachiella agariperforans</name>
    <dbReference type="NCBI Taxonomy" id="156994"/>
    <lineage>
        <taxon>Bacteria</taxon>
        <taxon>Pseudomonadati</taxon>
        <taxon>Bacteroidota</taxon>
        <taxon>Cytophagia</taxon>
        <taxon>Cytophagales</taxon>
        <taxon>Reichenbachiellaceae</taxon>
        <taxon>Reichenbachiella</taxon>
    </lineage>
</organism>
<keyword evidence="6" id="KW-0472">Membrane</keyword>
<dbReference type="InterPro" id="IPR052162">
    <property type="entry name" value="Sensor_kinase/Photoreceptor"/>
</dbReference>
<sequence>MRIGVFFLLLTVCTITQSYTYGHETDLIDYSQIDLLNNTKVPLDSGWVFYWKEFILPQQIKSPGQGIQIHKDNLSWTHYKINNQELPSYGFGTYHLALILPKDPAPLCLKIPKINSSTKIWINNNLTHTIGKIARSKANTQHRKDVIFLPISGTDTLYITIQVANFYHQNGGMTTPIEIGNTYKLWNEEKNKLVSDMFLVGSLMFIGLSFFIMYNVYWRVDKAILYFSFFCICWAYRTLSDDYAPLPFLFDFFPWTLHVRLEYMSLFLGGLMGSLFLNKIFKDTLNRIYPRLNSWVLWTLIGITLVSPSVYLQYILIAFFIIETCNITYLVTKLSTTIKKDSQPNVALAGIFLGLIFLSYHIYSYFFLPQINSLLINIGYLFVFMINSLLLGKRFTTSFIELKSLQKETQKQNKKIARQAEELNTINDSLEGTIADRTLQLRQVVNDLKDRNIHLEQFNYIISHNMRAPVANISGLLNLYNYDVPDTPFNAIVMDKLKDTYSHLDFVLRDLTSILEAKQLVDKRRENVYFEELILRIQHMLKRDLENANASISFNFEIKCIHSIHAFWYSIFLNLTTNAIKYRKTDTPCRIKISSKIKHEKIQITFKDNGIGIDMIKHQHEIFGLYKRFHKNIDGKGMGLMMIKTQVETMGGTINVKSKPNEGACFTIKLSTDKIPNFNKN</sequence>
<evidence type="ECO:0000256" key="5">
    <source>
        <dbReference type="ARBA" id="ARBA00022777"/>
    </source>
</evidence>
<dbReference type="InterPro" id="IPR005467">
    <property type="entry name" value="His_kinase_dom"/>
</dbReference>
<keyword evidence="5 8" id="KW-0418">Kinase</keyword>
<dbReference type="Proteomes" id="UP000184474">
    <property type="component" value="Unassembled WGS sequence"/>
</dbReference>
<feature type="transmembrane region" description="Helical" evidence="6">
    <location>
        <begin position="197"/>
        <end position="216"/>
    </location>
</feature>
<feature type="transmembrane region" description="Helical" evidence="6">
    <location>
        <begin position="374"/>
        <end position="392"/>
    </location>
</feature>